<dbReference type="AlphaFoldDB" id="A0A8X6VIK1"/>
<evidence type="ECO:0000313" key="1">
    <source>
        <dbReference type="EMBL" id="GFY20032.1"/>
    </source>
</evidence>
<accession>A0A8X6VIK1</accession>
<dbReference type="Proteomes" id="UP000887159">
    <property type="component" value="Unassembled WGS sequence"/>
</dbReference>
<evidence type="ECO:0000313" key="2">
    <source>
        <dbReference type="Proteomes" id="UP000887159"/>
    </source>
</evidence>
<name>A0A8X6VIK1_TRICX</name>
<comment type="caution">
    <text evidence="1">The sequence shown here is derived from an EMBL/GenBank/DDBJ whole genome shotgun (WGS) entry which is preliminary data.</text>
</comment>
<keyword evidence="2" id="KW-1185">Reference proteome</keyword>
<proteinExistence type="predicted"/>
<sequence length="121" mass="13392">MATPGSSFTPTPLGHEDNLGVRSQVLKVSEALQEGPVGHMRVEYLSIRLSTLPFRLTAELLFLWLMCVRMFPLHAEGHPPGSGDTRFHTLPLFSALSHHRHPCSATNVINSGSFRLTPFQC</sequence>
<dbReference type="EMBL" id="BMAU01021354">
    <property type="protein sequence ID" value="GFY20032.1"/>
    <property type="molecule type" value="Genomic_DNA"/>
</dbReference>
<reference evidence="1" key="1">
    <citation type="submission" date="2020-08" db="EMBL/GenBank/DDBJ databases">
        <title>Multicomponent nature underlies the extraordinary mechanical properties of spider dragline silk.</title>
        <authorList>
            <person name="Kono N."/>
            <person name="Nakamura H."/>
            <person name="Mori M."/>
            <person name="Yoshida Y."/>
            <person name="Ohtoshi R."/>
            <person name="Malay A.D."/>
            <person name="Moran D.A.P."/>
            <person name="Tomita M."/>
            <person name="Numata K."/>
            <person name="Arakawa K."/>
        </authorList>
    </citation>
    <scope>NUCLEOTIDE SEQUENCE</scope>
</reference>
<organism evidence="1 2">
    <name type="scientific">Trichonephila clavipes</name>
    <name type="common">Golden silk orbweaver</name>
    <name type="synonym">Nephila clavipes</name>
    <dbReference type="NCBI Taxonomy" id="2585209"/>
    <lineage>
        <taxon>Eukaryota</taxon>
        <taxon>Metazoa</taxon>
        <taxon>Ecdysozoa</taxon>
        <taxon>Arthropoda</taxon>
        <taxon>Chelicerata</taxon>
        <taxon>Arachnida</taxon>
        <taxon>Araneae</taxon>
        <taxon>Araneomorphae</taxon>
        <taxon>Entelegynae</taxon>
        <taxon>Araneoidea</taxon>
        <taxon>Nephilidae</taxon>
        <taxon>Trichonephila</taxon>
    </lineage>
</organism>
<gene>
    <name evidence="1" type="ORF">TNCV_2147251</name>
</gene>
<protein>
    <submittedName>
        <fullName evidence="1">Uncharacterized protein</fullName>
    </submittedName>
</protein>